<dbReference type="GeneID" id="116187728"/>
<reference evidence="3" key="2">
    <citation type="submission" date="2025-08" db="UniProtKB">
        <authorList>
            <consortium name="RefSeq"/>
        </authorList>
    </citation>
    <scope>IDENTIFICATION</scope>
    <source>
        <tissue evidence="3">Leaf</tissue>
    </source>
</reference>
<dbReference type="OrthoDB" id="1748554at2759"/>
<proteinExistence type="predicted"/>
<evidence type="ECO:0000313" key="3">
    <source>
        <dbReference type="RefSeq" id="XP_031372502.1"/>
    </source>
</evidence>
<dbReference type="RefSeq" id="XP_031372502.1">
    <property type="nucleotide sequence ID" value="XM_031516642.1"/>
</dbReference>
<dbReference type="Proteomes" id="UP000515151">
    <property type="component" value="Chromosome 8"/>
</dbReference>
<dbReference type="Pfam" id="PF13966">
    <property type="entry name" value="zf-RVT"/>
    <property type="match status" value="1"/>
</dbReference>
<sequence length="245" mass="27653">MHYKNLSQQIAVHSPEFISLNQCAFVKGRTIGDNISLSPYLFMMTIEVLPKLLNAAALEGKIGYHPKCGKLQLTHLGFADDLLIFLKGEAASLGAVMDIFDRFYEMEASVSQVSGPLLGSDRNRRYGIPLYASVASALSSTDWEGRCFGENRRQQLCEALKSLTVNIDEKDEARWTVSKKGSFMVASTWKALRKKCNNIYWYELVWFQPCVPRYSFISWLAIKNRLATLDRIACWTIGAGDKMLC</sequence>
<accession>A0A6P8BP52</accession>
<evidence type="ECO:0000259" key="1">
    <source>
        <dbReference type="Pfam" id="PF13966"/>
    </source>
</evidence>
<gene>
    <name evidence="3" type="primary">LOC116187728</name>
</gene>
<dbReference type="InterPro" id="IPR026960">
    <property type="entry name" value="RVT-Znf"/>
</dbReference>
<feature type="domain" description="Reverse transcriptase zinc-binding" evidence="1">
    <location>
        <begin position="183"/>
        <end position="238"/>
    </location>
</feature>
<reference evidence="2" key="1">
    <citation type="journal article" date="2020" name="Plant Biotechnol. J.">
        <title>The pomegranate (Punica granatum L.) draft genome dissects genetic divergence between soft- and hard-seeded cultivars.</title>
        <authorList>
            <person name="Luo X."/>
            <person name="Li H."/>
            <person name="Wu Z."/>
            <person name="Yao W."/>
            <person name="Zhao P."/>
            <person name="Cao D."/>
            <person name="Yu H."/>
            <person name="Li K."/>
            <person name="Poudel K."/>
            <person name="Zhao D."/>
            <person name="Zhang F."/>
            <person name="Xia X."/>
            <person name="Chen L."/>
            <person name="Wang Q."/>
            <person name="Jing D."/>
            <person name="Cao S."/>
        </authorList>
    </citation>
    <scope>NUCLEOTIDE SEQUENCE [LARGE SCALE GENOMIC DNA]</scope>
    <source>
        <strain evidence="2">cv. Tunisia</strain>
    </source>
</reference>
<protein>
    <submittedName>
        <fullName evidence="3">Uncharacterized protein LOC116187728</fullName>
    </submittedName>
</protein>
<dbReference type="AlphaFoldDB" id="A0A6P8BP52"/>
<name>A0A6P8BP52_PUNGR</name>
<organism evidence="2 3">
    <name type="scientific">Punica granatum</name>
    <name type="common">Pomegranate</name>
    <dbReference type="NCBI Taxonomy" id="22663"/>
    <lineage>
        <taxon>Eukaryota</taxon>
        <taxon>Viridiplantae</taxon>
        <taxon>Streptophyta</taxon>
        <taxon>Embryophyta</taxon>
        <taxon>Tracheophyta</taxon>
        <taxon>Spermatophyta</taxon>
        <taxon>Magnoliopsida</taxon>
        <taxon>eudicotyledons</taxon>
        <taxon>Gunneridae</taxon>
        <taxon>Pentapetalae</taxon>
        <taxon>rosids</taxon>
        <taxon>malvids</taxon>
        <taxon>Myrtales</taxon>
        <taxon>Lythraceae</taxon>
        <taxon>Punica</taxon>
    </lineage>
</organism>
<evidence type="ECO:0000313" key="2">
    <source>
        <dbReference type="Proteomes" id="UP000515151"/>
    </source>
</evidence>
<keyword evidence="2" id="KW-1185">Reference proteome</keyword>